<dbReference type="InterPro" id="IPR044613">
    <property type="entry name" value="Nep1/2-like"/>
</dbReference>
<keyword evidence="4" id="KW-0788">Thiol protease</keyword>
<dbReference type="GO" id="GO:0008234">
    <property type="term" value="F:cysteine-type peptidase activity"/>
    <property type="evidence" value="ECO:0007669"/>
    <property type="project" value="UniProtKB-KW"/>
</dbReference>
<keyword evidence="8" id="KW-1185">Reference proteome</keyword>
<dbReference type="AlphaFoldDB" id="A0AAD4XR81"/>
<dbReference type="Proteomes" id="UP001202328">
    <property type="component" value="Unassembled WGS sequence"/>
</dbReference>
<evidence type="ECO:0000256" key="1">
    <source>
        <dbReference type="ARBA" id="ARBA00005234"/>
    </source>
</evidence>
<protein>
    <recommendedName>
        <fullName evidence="6">Ubiquitin-like protease family profile domain-containing protein</fullName>
    </recommendedName>
</protein>
<evidence type="ECO:0000256" key="2">
    <source>
        <dbReference type="ARBA" id="ARBA00022670"/>
    </source>
</evidence>
<evidence type="ECO:0000313" key="8">
    <source>
        <dbReference type="Proteomes" id="UP001202328"/>
    </source>
</evidence>
<feature type="region of interest" description="Disordered" evidence="5">
    <location>
        <begin position="1"/>
        <end position="30"/>
    </location>
</feature>
<sequence length="261" mass="29179">MAGKGGKGLLAGDTTAANKDKKRPVSRSSRAGLQCLSMEDDKILSYNDVVLRRSDLGILRGQEFLNDRIIEFYFSYLDSGCSSQDILLVPPSISFWITNCPFPDSLKDFVEPLKLPEKRVVIFSINNNTDVSQAQGGTHWSLLAYEKNSKVFVHHDSLGNSNQRYAKKLYRDVVGFMGDSESGSSEISLSECPIMPQQMNGYDCGLYVTAIAKLICDWHKNGGSTNNEELWFSALKEVRPQMVSNMRSDILMLIQDLMAKK</sequence>
<dbReference type="Pfam" id="PF02902">
    <property type="entry name" value="Peptidase_C48"/>
    <property type="match status" value="1"/>
</dbReference>
<accession>A0AAD4XR81</accession>
<keyword evidence="3" id="KW-0378">Hydrolase</keyword>
<evidence type="ECO:0000256" key="5">
    <source>
        <dbReference type="SAM" id="MobiDB-lite"/>
    </source>
</evidence>
<proteinExistence type="inferred from homology"/>
<evidence type="ECO:0000256" key="4">
    <source>
        <dbReference type="ARBA" id="ARBA00022807"/>
    </source>
</evidence>
<dbReference type="GO" id="GO:0000338">
    <property type="term" value="P:protein deneddylation"/>
    <property type="evidence" value="ECO:0007669"/>
    <property type="project" value="TreeGrafter"/>
</dbReference>
<reference evidence="7" key="1">
    <citation type="submission" date="2022-04" db="EMBL/GenBank/DDBJ databases">
        <title>A functionally conserved STORR gene fusion in Papaver species that diverged 16.8 million years ago.</title>
        <authorList>
            <person name="Catania T."/>
        </authorList>
    </citation>
    <scope>NUCLEOTIDE SEQUENCE</scope>
    <source>
        <strain evidence="7">S-188037</strain>
    </source>
</reference>
<comment type="caution">
    <text evidence="7">The sequence shown here is derived from an EMBL/GenBank/DDBJ whole genome shotgun (WGS) entry which is preliminary data.</text>
</comment>
<dbReference type="SUPFAM" id="SSF54001">
    <property type="entry name" value="Cysteine proteinases"/>
    <property type="match status" value="1"/>
</dbReference>
<evidence type="ECO:0000313" key="7">
    <source>
        <dbReference type="EMBL" id="KAI3937341.1"/>
    </source>
</evidence>
<evidence type="ECO:0000259" key="6">
    <source>
        <dbReference type="PROSITE" id="PS50600"/>
    </source>
</evidence>
<name>A0AAD4XR81_9MAGN</name>
<organism evidence="7 8">
    <name type="scientific">Papaver atlanticum</name>
    <dbReference type="NCBI Taxonomy" id="357466"/>
    <lineage>
        <taxon>Eukaryota</taxon>
        <taxon>Viridiplantae</taxon>
        <taxon>Streptophyta</taxon>
        <taxon>Embryophyta</taxon>
        <taxon>Tracheophyta</taxon>
        <taxon>Spermatophyta</taxon>
        <taxon>Magnoliopsida</taxon>
        <taxon>Ranunculales</taxon>
        <taxon>Papaveraceae</taxon>
        <taxon>Papaveroideae</taxon>
        <taxon>Papaver</taxon>
    </lineage>
</organism>
<dbReference type="InterPro" id="IPR003653">
    <property type="entry name" value="Peptidase_C48_C"/>
</dbReference>
<feature type="domain" description="Ubiquitin-like protease family profile" evidence="6">
    <location>
        <begin position="49"/>
        <end position="215"/>
    </location>
</feature>
<dbReference type="PANTHER" id="PTHR46468:SF1">
    <property type="entry name" value="SENTRIN-SPECIFIC PROTEASE 8"/>
    <property type="match status" value="1"/>
</dbReference>
<dbReference type="GO" id="GO:0019784">
    <property type="term" value="F:deNEDDylase activity"/>
    <property type="evidence" value="ECO:0007669"/>
    <property type="project" value="InterPro"/>
</dbReference>
<gene>
    <name evidence="7" type="ORF">MKW98_001912</name>
</gene>
<dbReference type="Gene3D" id="3.40.395.10">
    <property type="entry name" value="Adenoviral Proteinase, Chain A"/>
    <property type="match status" value="1"/>
</dbReference>
<dbReference type="PROSITE" id="PS50600">
    <property type="entry name" value="ULP_PROTEASE"/>
    <property type="match status" value="1"/>
</dbReference>
<dbReference type="PANTHER" id="PTHR46468">
    <property type="entry name" value="SENTRIN-SPECIFIC PROTEASE 8"/>
    <property type="match status" value="1"/>
</dbReference>
<keyword evidence="2" id="KW-0645">Protease</keyword>
<dbReference type="InterPro" id="IPR038765">
    <property type="entry name" value="Papain-like_cys_pep_sf"/>
</dbReference>
<dbReference type="GO" id="GO:0006508">
    <property type="term" value="P:proteolysis"/>
    <property type="evidence" value="ECO:0007669"/>
    <property type="project" value="UniProtKB-KW"/>
</dbReference>
<dbReference type="EMBL" id="JAJJMB010005785">
    <property type="protein sequence ID" value="KAI3937341.1"/>
    <property type="molecule type" value="Genomic_DNA"/>
</dbReference>
<evidence type="ECO:0000256" key="3">
    <source>
        <dbReference type="ARBA" id="ARBA00022801"/>
    </source>
</evidence>
<comment type="similarity">
    <text evidence="1">Belongs to the peptidase C48 family.</text>
</comment>